<dbReference type="PANTHER" id="PTHR39431:SF1">
    <property type="entry name" value="FRPA_C-RELATED PROTEIN"/>
    <property type="match status" value="1"/>
</dbReference>
<evidence type="ECO:0000256" key="2">
    <source>
        <dbReference type="SAM" id="Phobius"/>
    </source>
</evidence>
<proteinExistence type="predicted"/>
<dbReference type="Pfam" id="PF00353">
    <property type="entry name" value="HemolysinCabind"/>
    <property type="match status" value="1"/>
</dbReference>
<evidence type="ECO:0000256" key="1">
    <source>
        <dbReference type="ARBA" id="ARBA00022837"/>
    </source>
</evidence>
<organism evidence="3 4">
    <name type="scientific">Methylomonas aurea</name>
    <dbReference type="NCBI Taxonomy" id="2952224"/>
    <lineage>
        <taxon>Bacteria</taxon>
        <taxon>Pseudomonadati</taxon>
        <taxon>Pseudomonadota</taxon>
        <taxon>Gammaproteobacteria</taxon>
        <taxon>Methylococcales</taxon>
        <taxon>Methylococcaceae</taxon>
        <taxon>Methylomonas</taxon>
    </lineage>
</organism>
<keyword evidence="2" id="KW-1133">Transmembrane helix</keyword>
<dbReference type="InterPro" id="IPR001343">
    <property type="entry name" value="Hemolysn_Ca-bd"/>
</dbReference>
<gene>
    <name evidence="3" type="ORF">NP603_19115</name>
</gene>
<dbReference type="PANTHER" id="PTHR39431">
    <property type="entry name" value="FRPA/C-RELATED PROTEIN"/>
    <property type="match status" value="1"/>
</dbReference>
<evidence type="ECO:0000313" key="4">
    <source>
        <dbReference type="Proteomes" id="UP001524569"/>
    </source>
</evidence>
<dbReference type="Proteomes" id="UP001524569">
    <property type="component" value="Unassembled WGS sequence"/>
</dbReference>
<feature type="transmembrane region" description="Helical" evidence="2">
    <location>
        <begin position="406"/>
        <end position="424"/>
    </location>
</feature>
<protein>
    <recommendedName>
        <fullName evidence="5">Calcium-binding protein</fullName>
    </recommendedName>
</protein>
<keyword evidence="1" id="KW-0106">Calcium</keyword>
<feature type="non-terminal residue" evidence="3">
    <location>
        <position position="945"/>
    </location>
</feature>
<keyword evidence="2" id="KW-0472">Membrane</keyword>
<accession>A0ABT1ULX2</accession>
<keyword evidence="2" id="KW-0812">Transmembrane</keyword>
<sequence length="945" mass="101507">MTTPEINLDINLVKGESKTYRRAIQAAFDGRLAEGDPLAASYDHATWSSDQTHHLIAEKVINNDLVLKEFFANLRTATIGAPGGAYVFDINNPNNLVNLPTTNDVRSGNTTLSAALHNGNSAEHQAFDAFTRKVLHEIVDQYTIAERNLGQPNQPVDSPEARQALALKAAAQVEDFQRTLRAGLYGETASEIKYFVNINDEILIARYADQGYANKSPEDRRIFLEQNVYNADPKTIVSQGDVLTQTLSDGRSQIRPLTTDAMNTLLADSAGKSSINGVLHEDFVRLKFDLIANSAQTPEAIKAVEKAILNYNNVKSAEFADKLTYSINIDPPERYHEAKMAQDMVIGYNQERFDIAKALGDVIEMARTSEALKKANAAGLIMGFMGMTADALAAIRDGDSKRALEIFKEGFIGFAAGALIFGGLEAFGALLVAAGSPLIGGLILAAVPVYGVLETIKMIPHFVDSIANLFTSATVATPPVRRDPLVFDLDGDGLETAGVNTANPIYFDHDADGVKTATGWVESDDAFLVLDKNANGTIDSGRELFGDAMLKSNGQLAADGFDALRDLDANLDGKVDAADAQFANLRLWRDLNQDGISQANELFTLGSQNIAAINVGSTEHSQILANGNQLADIGSYVKTDGSVATLGEVTGHLGDINLIQDTFHSQFTDHLDTTGFEALPDMHGAGQVRNLREAATLSPALAQLLADFAAADRTGQQALLDTILKAWSETSTMAATFTGAYAGHSLTVNIQNIAAGSAAYNAWVDKLTILEHFNGRTFNTVPAGTTAATINLWSVTQDLLQSSYDALKNSVYQSLVLQTRVQPLLDLISLRVDENGVALDFTEVNAEFDRRAAINPGKAAADLAEFTIMTQDSLKDSGWRGWEKLVEYVNTYPMTPEMRSELVLAGVKFDGTGGNDTVVGDAGNNNISGGAGNDTIYGANGDDTL</sequence>
<dbReference type="InterPro" id="IPR011049">
    <property type="entry name" value="Serralysin-like_metalloprot_C"/>
</dbReference>
<name>A0ABT1ULX2_9GAMM</name>
<reference evidence="3 4" key="1">
    <citation type="submission" date="2022-07" db="EMBL/GenBank/DDBJ databases">
        <title>Methylomonas rivi sp. nov., Methylomonas rosea sp. nov., Methylomonas aureus sp. nov. and Methylomonas subterranea sp. nov., four novel methanotrophs isolated from a freshwater creek and the deep terrestrial subsurface.</title>
        <authorList>
            <person name="Abin C."/>
            <person name="Sankaranarayanan K."/>
            <person name="Garner C."/>
            <person name="Sindelar R."/>
            <person name="Kotary K."/>
            <person name="Garner R."/>
            <person name="Barclay S."/>
            <person name="Lawson P."/>
            <person name="Krumholz L."/>
        </authorList>
    </citation>
    <scope>NUCLEOTIDE SEQUENCE [LARGE SCALE GENOMIC DNA]</scope>
    <source>
        <strain evidence="3 4">SURF-1</strain>
    </source>
</reference>
<evidence type="ECO:0000313" key="3">
    <source>
        <dbReference type="EMBL" id="MCQ8183232.1"/>
    </source>
</evidence>
<keyword evidence="4" id="KW-1185">Reference proteome</keyword>
<dbReference type="SUPFAM" id="SSF51120">
    <property type="entry name" value="beta-Roll"/>
    <property type="match status" value="1"/>
</dbReference>
<dbReference type="EMBL" id="JANIBM010000040">
    <property type="protein sequence ID" value="MCQ8183232.1"/>
    <property type="molecule type" value="Genomic_DNA"/>
</dbReference>
<dbReference type="Gene3D" id="2.150.10.10">
    <property type="entry name" value="Serralysin-like metalloprotease, C-terminal"/>
    <property type="match status" value="1"/>
</dbReference>
<evidence type="ECO:0008006" key="5">
    <source>
        <dbReference type="Google" id="ProtNLM"/>
    </source>
</evidence>
<comment type="caution">
    <text evidence="3">The sequence shown here is derived from an EMBL/GenBank/DDBJ whole genome shotgun (WGS) entry which is preliminary data.</text>
</comment>
<feature type="transmembrane region" description="Helical" evidence="2">
    <location>
        <begin position="430"/>
        <end position="453"/>
    </location>
</feature>